<feature type="domain" description="GST N-terminal" evidence="1">
    <location>
        <begin position="24"/>
        <end position="116"/>
    </location>
</feature>
<dbReference type="InterPro" id="IPR036249">
    <property type="entry name" value="Thioredoxin-like_sf"/>
</dbReference>
<dbReference type="InterPro" id="IPR036282">
    <property type="entry name" value="Glutathione-S-Trfase_C_sf"/>
</dbReference>
<evidence type="ECO:0000313" key="3">
    <source>
        <dbReference type="Proteomes" id="UP001176059"/>
    </source>
</evidence>
<dbReference type="PANTHER" id="PTHR42673">
    <property type="entry name" value="MALEYLACETOACETATE ISOMERASE"/>
    <property type="match status" value="1"/>
</dbReference>
<dbReference type="PANTHER" id="PTHR42673:SF4">
    <property type="entry name" value="MALEYLACETOACETATE ISOMERASE"/>
    <property type="match status" value="1"/>
</dbReference>
<dbReference type="Pfam" id="PF22041">
    <property type="entry name" value="GST_C_7"/>
    <property type="match status" value="1"/>
</dbReference>
<name>A0AA38MUQ1_9AGAR</name>
<dbReference type="GO" id="GO:0016034">
    <property type="term" value="F:maleylacetoacetate isomerase activity"/>
    <property type="evidence" value="ECO:0007669"/>
    <property type="project" value="TreeGrafter"/>
</dbReference>
<reference evidence="2" key="2">
    <citation type="journal article" date="2023" name="Proc. Natl. Acad. Sci. U.S.A.">
        <title>A global phylogenomic analysis of the shiitake genus Lentinula.</title>
        <authorList>
            <person name="Sierra-Patev S."/>
            <person name="Min B."/>
            <person name="Naranjo-Ortiz M."/>
            <person name="Looney B."/>
            <person name="Konkel Z."/>
            <person name="Slot J.C."/>
            <person name="Sakamoto Y."/>
            <person name="Steenwyk J.L."/>
            <person name="Rokas A."/>
            <person name="Carro J."/>
            <person name="Camarero S."/>
            <person name="Ferreira P."/>
            <person name="Molpeceres G."/>
            <person name="Ruiz-Duenas F.J."/>
            <person name="Serrano A."/>
            <person name="Henrissat B."/>
            <person name="Drula E."/>
            <person name="Hughes K.W."/>
            <person name="Mata J.L."/>
            <person name="Ishikawa N.K."/>
            <person name="Vargas-Isla R."/>
            <person name="Ushijima S."/>
            <person name="Smith C.A."/>
            <person name="Donoghue J."/>
            <person name="Ahrendt S."/>
            <person name="Andreopoulos W."/>
            <person name="He G."/>
            <person name="LaButti K."/>
            <person name="Lipzen A."/>
            <person name="Ng V."/>
            <person name="Riley R."/>
            <person name="Sandor L."/>
            <person name="Barry K."/>
            <person name="Martinez A.T."/>
            <person name="Xiao Y."/>
            <person name="Gibbons J.G."/>
            <person name="Terashima K."/>
            <person name="Grigoriev I.V."/>
            <person name="Hibbett D."/>
        </authorList>
    </citation>
    <scope>NUCLEOTIDE SEQUENCE</scope>
    <source>
        <strain evidence="2">ET3784</strain>
    </source>
</reference>
<dbReference type="Proteomes" id="UP001176059">
    <property type="component" value="Unassembled WGS sequence"/>
</dbReference>
<protein>
    <recommendedName>
        <fullName evidence="1">GST N-terminal domain-containing protein</fullName>
    </recommendedName>
</protein>
<dbReference type="AlphaFoldDB" id="A0AA38MUQ1"/>
<dbReference type="SUPFAM" id="SSF47616">
    <property type="entry name" value="GST C-terminal domain-like"/>
    <property type="match status" value="1"/>
</dbReference>
<accession>A0AA38MUQ1</accession>
<dbReference type="GO" id="GO:0004364">
    <property type="term" value="F:glutathione transferase activity"/>
    <property type="evidence" value="ECO:0007669"/>
    <property type="project" value="TreeGrafter"/>
</dbReference>
<dbReference type="GO" id="GO:0006749">
    <property type="term" value="P:glutathione metabolic process"/>
    <property type="evidence" value="ECO:0007669"/>
    <property type="project" value="TreeGrafter"/>
</dbReference>
<sequence>MTNRILLSFYYYTMVEKMIIFYDIPFAEPSICWSPNTWKTRYCLNYKGLAYRTEWIEYPDIEALCIKIGAAPTDSKDDGISPEYTLPVIYDPSTGQTISDSFNIAVYLDTTYPDTPRLFPPGTRALQSVFVQYANFRIVSHLGQFLRPAVFQKLPAGRSQEYFRRTREALYNVKIEEWAPRGDDRVREWRKLEKALVLLDGHCRRTKEEVGGEFICGINPSFADFVLAGIFQWCKEGFGTESDEWNDISSWQDGRWANFIGSLEKFSTVV</sequence>
<gene>
    <name evidence="2" type="ORF">DFJ43DRAFT_1105301</name>
</gene>
<dbReference type="SUPFAM" id="SSF52833">
    <property type="entry name" value="Thioredoxin-like"/>
    <property type="match status" value="1"/>
</dbReference>
<dbReference type="InterPro" id="IPR054416">
    <property type="entry name" value="GST_UstS-like_C"/>
</dbReference>
<comment type="caution">
    <text evidence="2">The sequence shown here is derived from an EMBL/GenBank/DDBJ whole genome shotgun (WGS) entry which is preliminary data.</text>
</comment>
<dbReference type="GO" id="GO:0006559">
    <property type="term" value="P:L-phenylalanine catabolic process"/>
    <property type="evidence" value="ECO:0007669"/>
    <property type="project" value="TreeGrafter"/>
</dbReference>
<dbReference type="CDD" id="cd03038">
    <property type="entry name" value="GST_N_etherase_LigE"/>
    <property type="match status" value="1"/>
</dbReference>
<dbReference type="EMBL" id="JANVFO010000099">
    <property type="protein sequence ID" value="KAJ3713468.1"/>
    <property type="molecule type" value="Genomic_DNA"/>
</dbReference>
<evidence type="ECO:0000259" key="1">
    <source>
        <dbReference type="PROSITE" id="PS50404"/>
    </source>
</evidence>
<keyword evidence="3" id="KW-1185">Reference proteome</keyword>
<organism evidence="2 3">
    <name type="scientific">Lentinula guzmanii</name>
    <dbReference type="NCBI Taxonomy" id="2804957"/>
    <lineage>
        <taxon>Eukaryota</taxon>
        <taxon>Fungi</taxon>
        <taxon>Dikarya</taxon>
        <taxon>Basidiomycota</taxon>
        <taxon>Agaricomycotina</taxon>
        <taxon>Agaricomycetes</taxon>
        <taxon>Agaricomycetidae</taxon>
        <taxon>Agaricales</taxon>
        <taxon>Marasmiineae</taxon>
        <taxon>Omphalotaceae</taxon>
        <taxon>Lentinula</taxon>
    </lineage>
</organism>
<dbReference type="PROSITE" id="PS50404">
    <property type="entry name" value="GST_NTER"/>
    <property type="match status" value="1"/>
</dbReference>
<evidence type="ECO:0000313" key="2">
    <source>
        <dbReference type="EMBL" id="KAJ3713468.1"/>
    </source>
</evidence>
<dbReference type="Pfam" id="PF13409">
    <property type="entry name" value="GST_N_2"/>
    <property type="match status" value="1"/>
</dbReference>
<reference evidence="2" key="1">
    <citation type="submission" date="2022-08" db="EMBL/GenBank/DDBJ databases">
        <authorList>
            <consortium name="DOE Joint Genome Institute"/>
            <person name="Min B."/>
            <person name="Sierra-Patev S."/>
            <person name="Naranjo-Ortiz M."/>
            <person name="Looney B."/>
            <person name="Konkel Z."/>
            <person name="Slot J.C."/>
            <person name="Sakamoto Y."/>
            <person name="Steenwyk J.L."/>
            <person name="Rokas A."/>
            <person name="Carro J."/>
            <person name="Camarero S."/>
            <person name="Ferreira P."/>
            <person name="Molpeceres G."/>
            <person name="Ruiz-duenas F.J."/>
            <person name="Serrano A."/>
            <person name="Henrissat B."/>
            <person name="Drula E."/>
            <person name="Hughes K.W."/>
            <person name="Mata J.L."/>
            <person name="Ishikawa N.K."/>
            <person name="Vargas-Isla R."/>
            <person name="Ushijima S."/>
            <person name="Smith C.A."/>
            <person name="Ahrendt S."/>
            <person name="Andreopoulos W."/>
            <person name="He G."/>
            <person name="LaButti K."/>
            <person name="Lipzen A."/>
            <person name="Ng V."/>
            <person name="Riley R."/>
            <person name="Sandor L."/>
            <person name="Barry K."/>
            <person name="Martinez A.T."/>
            <person name="Xiao Y."/>
            <person name="Gibbons J.G."/>
            <person name="Terashima K."/>
            <person name="Hibbett D.S."/>
            <person name="Grigoriev I.V."/>
        </authorList>
    </citation>
    <scope>NUCLEOTIDE SEQUENCE</scope>
    <source>
        <strain evidence="2">ET3784</strain>
    </source>
</reference>
<proteinExistence type="predicted"/>
<dbReference type="Gene3D" id="1.20.1050.10">
    <property type="match status" value="1"/>
</dbReference>
<dbReference type="InterPro" id="IPR004045">
    <property type="entry name" value="Glutathione_S-Trfase_N"/>
</dbReference>
<dbReference type="Gene3D" id="3.40.30.10">
    <property type="entry name" value="Glutaredoxin"/>
    <property type="match status" value="1"/>
</dbReference>